<sequence>MVTLSDAGVSNDRDTTTVQTKDHYLIKSTHQLNPSQPSTAGNSNNNPPLVAPRHLMDVPEGEVVQLDDPPRTPLSPTTTVDHPHHHQEVPFPINHPDHGIEIVDSPDSIKDTFPSPGLAPPYPTASSSTALYQNHPFGNPSIVRPSTSRRASNASSVHPSVYHSPRIAPRSPSGTGSPAGSRPPSRAPSLGSHHALNAGLSGRTRSLSNQSQSGSSTSGPRGANVSRRSSAAGGGWRQSFSGGLRARPPSTLIPAPGHESETIPPSSDGSDSFQQDTIKGSLLPAASLRGPSPSPRPRSPHAVIIKDFAYTAQDDRFIGVYPSSGGSQPASRASSEAGDLFFSSGLPSGLGRSGSKGGSGNRRKSSFGGWGGFFGGWRRGSAQGSGLGLGNLTKVDTDVDLSSDLTPSSSFTEEGKSPLIGIARDENGERHHHDVWEDEDVSGDGELEGEEDIGPEPVGRYRVAYAFEGLGGHEMNVEEGDMLDVKGRGGGVGWVIAVRLRAAHSSEELMEGLVPESYLEVADS</sequence>
<dbReference type="AlphaFoldDB" id="A0A8K0NM57"/>
<feature type="compositionally biased region" description="Polar residues" evidence="3">
    <location>
        <begin position="144"/>
        <end position="158"/>
    </location>
</feature>
<evidence type="ECO:0000259" key="4">
    <source>
        <dbReference type="PROSITE" id="PS50002"/>
    </source>
</evidence>
<evidence type="ECO:0000256" key="1">
    <source>
        <dbReference type="ARBA" id="ARBA00022443"/>
    </source>
</evidence>
<dbReference type="InterPro" id="IPR001452">
    <property type="entry name" value="SH3_domain"/>
</dbReference>
<name>A0A8K0NM57_9TREE</name>
<evidence type="ECO:0000256" key="3">
    <source>
        <dbReference type="SAM" id="MobiDB-lite"/>
    </source>
</evidence>
<dbReference type="Gene3D" id="2.30.30.40">
    <property type="entry name" value="SH3 Domains"/>
    <property type="match status" value="1"/>
</dbReference>
<feature type="compositionally biased region" description="Polar residues" evidence="3">
    <location>
        <begin position="31"/>
        <end position="47"/>
    </location>
</feature>
<feature type="compositionally biased region" description="Low complexity" evidence="3">
    <location>
        <begin position="168"/>
        <end position="189"/>
    </location>
</feature>
<gene>
    <name evidence="5" type="ORF">FFLO_04657</name>
</gene>
<evidence type="ECO:0000256" key="2">
    <source>
        <dbReference type="PROSITE-ProRule" id="PRU00192"/>
    </source>
</evidence>
<feature type="domain" description="SH3" evidence="4">
    <location>
        <begin position="456"/>
        <end position="524"/>
    </location>
</feature>
<dbReference type="EMBL" id="JABELV010000102">
    <property type="protein sequence ID" value="KAG7530986.1"/>
    <property type="molecule type" value="Genomic_DNA"/>
</dbReference>
<dbReference type="PROSITE" id="PS50002">
    <property type="entry name" value="SH3"/>
    <property type="match status" value="1"/>
</dbReference>
<keyword evidence="6" id="KW-1185">Reference proteome</keyword>
<feature type="compositionally biased region" description="Basic and acidic residues" evidence="3">
    <location>
        <begin position="11"/>
        <end position="20"/>
    </location>
</feature>
<proteinExistence type="predicted"/>
<feature type="compositionally biased region" description="Low complexity" evidence="3">
    <location>
        <begin position="206"/>
        <end position="219"/>
    </location>
</feature>
<feature type="region of interest" description="Disordered" evidence="3">
    <location>
        <begin position="1"/>
        <end position="20"/>
    </location>
</feature>
<keyword evidence="1 2" id="KW-0728">SH3 domain</keyword>
<dbReference type="SUPFAM" id="SSF50044">
    <property type="entry name" value="SH3-domain"/>
    <property type="match status" value="1"/>
</dbReference>
<organism evidence="5 6">
    <name type="scientific">Filobasidium floriforme</name>
    <dbReference type="NCBI Taxonomy" id="5210"/>
    <lineage>
        <taxon>Eukaryota</taxon>
        <taxon>Fungi</taxon>
        <taxon>Dikarya</taxon>
        <taxon>Basidiomycota</taxon>
        <taxon>Agaricomycotina</taxon>
        <taxon>Tremellomycetes</taxon>
        <taxon>Filobasidiales</taxon>
        <taxon>Filobasidiaceae</taxon>
        <taxon>Filobasidium</taxon>
    </lineage>
</organism>
<evidence type="ECO:0000313" key="5">
    <source>
        <dbReference type="EMBL" id="KAG7530986.1"/>
    </source>
</evidence>
<feature type="region of interest" description="Disordered" evidence="3">
    <location>
        <begin position="31"/>
        <end position="276"/>
    </location>
</feature>
<accession>A0A8K0NM57</accession>
<feature type="compositionally biased region" description="Polar residues" evidence="3">
    <location>
        <begin position="263"/>
        <end position="276"/>
    </location>
</feature>
<dbReference type="Proteomes" id="UP000812966">
    <property type="component" value="Unassembled WGS sequence"/>
</dbReference>
<dbReference type="InterPro" id="IPR036028">
    <property type="entry name" value="SH3-like_dom_sf"/>
</dbReference>
<evidence type="ECO:0000313" key="6">
    <source>
        <dbReference type="Proteomes" id="UP000812966"/>
    </source>
</evidence>
<reference evidence="5" key="1">
    <citation type="submission" date="2020-04" db="EMBL/GenBank/DDBJ databases">
        <title>Analysis of mating type loci in Filobasidium floriforme.</title>
        <authorList>
            <person name="Nowrousian M."/>
        </authorList>
    </citation>
    <scope>NUCLEOTIDE SEQUENCE</scope>
    <source>
        <strain evidence="5">CBS 6242</strain>
    </source>
</reference>
<comment type="caution">
    <text evidence="5">The sequence shown here is derived from an EMBL/GenBank/DDBJ whole genome shotgun (WGS) entry which is preliminary data.</text>
</comment>
<dbReference type="SMART" id="SM00326">
    <property type="entry name" value="SH3"/>
    <property type="match status" value="1"/>
</dbReference>
<protein>
    <recommendedName>
        <fullName evidence="4">SH3 domain-containing protein</fullName>
    </recommendedName>
</protein>